<evidence type="ECO:0000256" key="1">
    <source>
        <dbReference type="ARBA" id="ARBA00008966"/>
    </source>
</evidence>
<protein>
    <submittedName>
        <fullName evidence="6">Protein AATF</fullName>
    </submittedName>
</protein>
<feature type="region of interest" description="Disordered" evidence="2">
    <location>
        <begin position="484"/>
        <end position="504"/>
    </location>
</feature>
<organism evidence="5 6">
    <name type="scientific">Romanomermis culicivorax</name>
    <name type="common">Nematode worm</name>
    <dbReference type="NCBI Taxonomy" id="13658"/>
    <lineage>
        <taxon>Eukaryota</taxon>
        <taxon>Metazoa</taxon>
        <taxon>Ecdysozoa</taxon>
        <taxon>Nematoda</taxon>
        <taxon>Enoplea</taxon>
        <taxon>Dorylaimia</taxon>
        <taxon>Mermithida</taxon>
        <taxon>Mermithoidea</taxon>
        <taxon>Mermithidae</taxon>
        <taxon>Romanomermis</taxon>
    </lineage>
</organism>
<proteinExistence type="inferred from homology"/>
<dbReference type="PANTHER" id="PTHR15565">
    <property type="entry name" value="AATF PROTEIN APOPTOSIS ANTAGONIZING TRANSCRIPTION FACTOR"/>
    <property type="match status" value="1"/>
</dbReference>
<feature type="domain" description="AATF leucine zipper-containing" evidence="4">
    <location>
        <begin position="162"/>
        <end position="326"/>
    </location>
</feature>
<dbReference type="InterPro" id="IPR012617">
    <property type="entry name" value="AATF_C"/>
</dbReference>
<evidence type="ECO:0000313" key="6">
    <source>
        <dbReference type="WBParaSite" id="nRc.2.0.1.t02644-RA"/>
    </source>
</evidence>
<dbReference type="Proteomes" id="UP000887565">
    <property type="component" value="Unplaced"/>
</dbReference>
<dbReference type="Pfam" id="PF13339">
    <property type="entry name" value="AATF-Che1"/>
    <property type="match status" value="1"/>
</dbReference>
<feature type="compositionally biased region" description="Acidic residues" evidence="2">
    <location>
        <begin position="117"/>
        <end position="132"/>
    </location>
</feature>
<dbReference type="AlphaFoldDB" id="A0A915HLU2"/>
<reference evidence="6" key="1">
    <citation type="submission" date="2022-11" db="UniProtKB">
        <authorList>
            <consortium name="WormBaseParasite"/>
        </authorList>
    </citation>
    <scope>IDENTIFICATION</scope>
</reference>
<accession>A0A915HLU2</accession>
<dbReference type="OMA" id="INFMAPN"/>
<keyword evidence="5" id="KW-1185">Reference proteome</keyword>
<evidence type="ECO:0000313" key="5">
    <source>
        <dbReference type="Proteomes" id="UP000887565"/>
    </source>
</evidence>
<evidence type="ECO:0000256" key="2">
    <source>
        <dbReference type="SAM" id="MobiDB-lite"/>
    </source>
</evidence>
<dbReference type="PANTHER" id="PTHR15565:SF0">
    <property type="entry name" value="PROTEIN AATF"/>
    <property type="match status" value="1"/>
</dbReference>
<evidence type="ECO:0000259" key="4">
    <source>
        <dbReference type="Pfam" id="PF13339"/>
    </source>
</evidence>
<dbReference type="WBParaSite" id="nRc.2.0.1.t02644-RA">
    <property type="protein sequence ID" value="nRc.2.0.1.t02644-RA"/>
    <property type="gene ID" value="nRc.2.0.1.g02644"/>
</dbReference>
<comment type="similarity">
    <text evidence="1">Belongs to the AATF family.</text>
</comment>
<feature type="compositionally biased region" description="Basic and acidic residues" evidence="2">
    <location>
        <begin position="86"/>
        <end position="102"/>
    </location>
</feature>
<dbReference type="Pfam" id="PF08164">
    <property type="entry name" value="TRAUB"/>
    <property type="match status" value="1"/>
</dbReference>
<name>A0A915HLU2_ROMCU</name>
<feature type="compositionally biased region" description="Basic and acidic residues" evidence="2">
    <location>
        <begin position="487"/>
        <end position="499"/>
    </location>
</feature>
<feature type="region of interest" description="Disordered" evidence="2">
    <location>
        <begin position="1"/>
        <end position="23"/>
    </location>
</feature>
<feature type="region of interest" description="Disordered" evidence="2">
    <location>
        <begin position="79"/>
        <end position="146"/>
    </location>
</feature>
<sequence length="637" mass="73189">MSLVDQLKNLTNPAPVTFHPDEEDECDVTRAALADKCDETSGKNPKVKFGSIRHRSALLLGEKYDRYKGTVTGRKVLSSDVEELSDSDRNDDYLNDDQKSGTDEQSSNDSDSASLLEENENENDEFEDEDINNNELKSSEDEEDESGLIKTFAHVDINSEHSKAKAVQNQLSSGETVPGGMWEQLLATRIRLQRVVASINLLPQSEHDWSYFIKSSSNSEFALRIRESKNRLKSVIDRLIHFQNRLWLKNDQTKALAIEQSASVAVDSDLDIPSSPEGTDFEEHNENTLQQAKTTFKICEYPNTLEKRRSNFVGYRNKVLLHWFDKTKLASGRVLSDHTRLTRRTHLKRSDYQILGKRKFSDCNADEQEENEDEYDEEVFDDDDFYHQLLREVVENKTSNETDPHVLGRQWLEVQKFRNKAKKKLVDRKASKARKIRYDVMPKLTNFMAPTNNKMWSDEARYVIMENKAISDSKPSTAAAAAIPLKDATKDEQKSDDVNPRAGGRKKKMAADFILKLESYFFEHTSSRQPDWFKTLVDRNCPENCMVFSDQLGVPIHEISKMDPHFPTLCPALRILLRKYGNLSKIIEIDDKVCMVRQRPDSLKAIDCGLFIICLKFIPFNEELFHNEHEKSLIKIG</sequence>
<feature type="compositionally biased region" description="Polar residues" evidence="2">
    <location>
        <begin position="103"/>
        <end position="113"/>
    </location>
</feature>
<dbReference type="InterPro" id="IPR039223">
    <property type="entry name" value="AATF/Bfr2"/>
</dbReference>
<dbReference type="InterPro" id="IPR025160">
    <property type="entry name" value="AATF"/>
</dbReference>
<dbReference type="GO" id="GO:0005730">
    <property type="term" value="C:nucleolus"/>
    <property type="evidence" value="ECO:0007669"/>
    <property type="project" value="TreeGrafter"/>
</dbReference>
<feature type="domain" description="Apoptosis-antagonizing transcription factor C-terminal" evidence="3">
    <location>
        <begin position="386"/>
        <end position="462"/>
    </location>
</feature>
<evidence type="ECO:0000259" key="3">
    <source>
        <dbReference type="Pfam" id="PF08164"/>
    </source>
</evidence>
<dbReference type="GO" id="GO:0006357">
    <property type="term" value="P:regulation of transcription by RNA polymerase II"/>
    <property type="evidence" value="ECO:0007669"/>
    <property type="project" value="TreeGrafter"/>
</dbReference>